<proteinExistence type="inferred from homology"/>
<keyword evidence="11" id="KW-1185">Reference proteome</keyword>
<dbReference type="Gene3D" id="1.10.489.10">
    <property type="entry name" value="Chloroperoxidase-like"/>
    <property type="match status" value="1"/>
</dbReference>
<dbReference type="GO" id="GO:0046872">
    <property type="term" value="F:metal ion binding"/>
    <property type="evidence" value="ECO:0007669"/>
    <property type="project" value="UniProtKB-KW"/>
</dbReference>
<dbReference type="OrthoDB" id="407298at2759"/>
<evidence type="ECO:0000256" key="2">
    <source>
        <dbReference type="ARBA" id="ARBA00022559"/>
    </source>
</evidence>
<feature type="domain" description="Heme haloperoxidase family profile" evidence="9">
    <location>
        <begin position="21"/>
        <end position="254"/>
    </location>
</feature>
<evidence type="ECO:0000313" key="11">
    <source>
        <dbReference type="Proteomes" id="UP000017559"/>
    </source>
</evidence>
<dbReference type="PANTHER" id="PTHR33577:SF9">
    <property type="entry name" value="PEROXIDASE STCC"/>
    <property type="match status" value="1"/>
</dbReference>
<keyword evidence="2" id="KW-0575">Peroxidase</keyword>
<keyword evidence="5" id="KW-0560">Oxidoreductase</keyword>
<keyword evidence="4" id="KW-0479">Metal-binding</keyword>
<dbReference type="GO" id="GO:0004601">
    <property type="term" value="F:peroxidase activity"/>
    <property type="evidence" value="ECO:0007669"/>
    <property type="project" value="UniProtKB-KW"/>
</dbReference>
<dbReference type="Pfam" id="PF01328">
    <property type="entry name" value="Peroxidase_2"/>
    <property type="match status" value="1"/>
</dbReference>
<dbReference type="PANTHER" id="PTHR33577">
    <property type="entry name" value="STERIGMATOCYSTIN BIOSYNTHESIS PEROXIDASE STCC-RELATED"/>
    <property type="match status" value="1"/>
</dbReference>
<comment type="cofactor">
    <cofactor evidence="1">
        <name>heme b</name>
        <dbReference type="ChEBI" id="CHEBI:60344"/>
    </cofactor>
</comment>
<protein>
    <recommendedName>
        <fullName evidence="9">Heme haloperoxidase family profile domain-containing protein</fullName>
    </recommendedName>
</protein>
<organism evidence="10 11">
    <name type="scientific">Moniliophthora roreri (strain MCA 2997)</name>
    <name type="common">Cocoa frosty pod rot fungus</name>
    <name type="synonym">Crinipellis roreri</name>
    <dbReference type="NCBI Taxonomy" id="1381753"/>
    <lineage>
        <taxon>Eukaryota</taxon>
        <taxon>Fungi</taxon>
        <taxon>Dikarya</taxon>
        <taxon>Basidiomycota</taxon>
        <taxon>Agaricomycotina</taxon>
        <taxon>Agaricomycetes</taxon>
        <taxon>Agaricomycetidae</taxon>
        <taxon>Agaricales</taxon>
        <taxon>Marasmiineae</taxon>
        <taxon>Marasmiaceae</taxon>
        <taxon>Moniliophthora</taxon>
    </lineage>
</organism>
<keyword evidence="3" id="KW-0349">Heme</keyword>
<evidence type="ECO:0000256" key="8">
    <source>
        <dbReference type="SAM" id="SignalP"/>
    </source>
</evidence>
<evidence type="ECO:0000256" key="6">
    <source>
        <dbReference type="ARBA" id="ARBA00023004"/>
    </source>
</evidence>
<keyword evidence="8" id="KW-0732">Signal</keyword>
<evidence type="ECO:0000256" key="4">
    <source>
        <dbReference type="ARBA" id="ARBA00022723"/>
    </source>
</evidence>
<accession>V2XT66</accession>
<dbReference type="PROSITE" id="PS51405">
    <property type="entry name" value="HEME_HALOPEROXIDASE"/>
    <property type="match status" value="1"/>
</dbReference>
<evidence type="ECO:0000256" key="3">
    <source>
        <dbReference type="ARBA" id="ARBA00022617"/>
    </source>
</evidence>
<dbReference type="SMR" id="V2XT66"/>
<gene>
    <name evidence="10" type="ORF">Moror_12504</name>
</gene>
<evidence type="ECO:0000256" key="7">
    <source>
        <dbReference type="ARBA" id="ARBA00025795"/>
    </source>
</evidence>
<dbReference type="EMBL" id="AWSO01000065">
    <property type="protein sequence ID" value="ESK95710.1"/>
    <property type="molecule type" value="Genomic_DNA"/>
</dbReference>
<evidence type="ECO:0000256" key="1">
    <source>
        <dbReference type="ARBA" id="ARBA00001970"/>
    </source>
</evidence>
<dbReference type="KEGG" id="mrr:Moror_12504"/>
<evidence type="ECO:0000259" key="9">
    <source>
        <dbReference type="PROSITE" id="PS51405"/>
    </source>
</evidence>
<dbReference type="SUPFAM" id="SSF47571">
    <property type="entry name" value="Cloroperoxidase"/>
    <property type="match status" value="1"/>
</dbReference>
<feature type="signal peptide" evidence="8">
    <location>
        <begin position="1"/>
        <end position="19"/>
    </location>
</feature>
<reference evidence="10 11" key="1">
    <citation type="journal article" date="2014" name="BMC Genomics">
        <title>Genome and secretome analysis of the hemibiotrophic fungal pathogen, Moniliophthora roreri, which causes frosty pod rot disease of cacao: mechanisms of the biotrophic and necrotrophic phases.</title>
        <authorList>
            <person name="Meinhardt L.W."/>
            <person name="Costa G.G.L."/>
            <person name="Thomazella D.P.T."/>
            <person name="Teixeira P.J.P.L."/>
            <person name="Carazzolle M.F."/>
            <person name="Schuster S.C."/>
            <person name="Carlson J.E."/>
            <person name="Guiltinan M.J."/>
            <person name="Mieczkowski P."/>
            <person name="Farmer A."/>
            <person name="Ramaraj T."/>
            <person name="Crozier J."/>
            <person name="Davis R.E."/>
            <person name="Shao J."/>
            <person name="Melnick R.L."/>
            <person name="Pereira G.A.G."/>
            <person name="Bailey B.A."/>
        </authorList>
    </citation>
    <scope>NUCLEOTIDE SEQUENCE [LARGE SCALE GENOMIC DNA]</scope>
    <source>
        <strain evidence="10 11">MCA 2997</strain>
    </source>
</reference>
<dbReference type="InterPro" id="IPR036851">
    <property type="entry name" value="Chloroperoxidase-like_sf"/>
</dbReference>
<name>V2XT66_MONRO</name>
<dbReference type="InterPro" id="IPR000028">
    <property type="entry name" value="Chloroperoxidase"/>
</dbReference>
<dbReference type="HOGENOM" id="CLU_050230_0_3_1"/>
<keyword evidence="6" id="KW-0408">Iron</keyword>
<dbReference type="AlphaFoldDB" id="V2XT66"/>
<comment type="similarity">
    <text evidence="7">Belongs to the chloroperoxidase family.</text>
</comment>
<evidence type="ECO:0000313" key="10">
    <source>
        <dbReference type="EMBL" id="ESK95710.1"/>
    </source>
</evidence>
<sequence length="272" mass="29337">MKLSAPLSLALGAAVIVKASDDHSWRAPGPNDLRSPCPGLNTLANHGFLPRNGRNITVSMILQAGFGTPCLRISDHIQWLTLSSFLDGYHIEPDALMLAAKVGLTTSPEPETLTLDNLKQHGVIEHDASLSRQDFAIGDNLHFNEAIFETLASSNPGSDVYNITSAGQVMQARLEDSLARNPNVTNSGTELVIRMFESALYLSVMGNASAGVAPKNFVQKFFREERLPIEEGWQRPSTAISSDSLLTLGTSIAEESHWNATDECPTIPLGSA</sequence>
<feature type="chain" id="PRO_5004712504" description="Heme haloperoxidase family profile domain-containing protein" evidence="8">
    <location>
        <begin position="20"/>
        <end position="272"/>
    </location>
</feature>
<evidence type="ECO:0000256" key="5">
    <source>
        <dbReference type="ARBA" id="ARBA00023002"/>
    </source>
</evidence>
<dbReference type="Proteomes" id="UP000017559">
    <property type="component" value="Unassembled WGS sequence"/>
</dbReference>
<comment type="caution">
    <text evidence="10">The sequence shown here is derived from an EMBL/GenBank/DDBJ whole genome shotgun (WGS) entry which is preliminary data.</text>
</comment>